<dbReference type="AlphaFoldDB" id="X1DGV1"/>
<dbReference type="EMBL" id="BARU01001627">
    <property type="protein sequence ID" value="GAH19412.1"/>
    <property type="molecule type" value="Genomic_DNA"/>
</dbReference>
<evidence type="ECO:0000313" key="1">
    <source>
        <dbReference type="EMBL" id="GAH19412.1"/>
    </source>
</evidence>
<proteinExistence type="predicted"/>
<protein>
    <submittedName>
        <fullName evidence="1">Uncharacterized protein</fullName>
    </submittedName>
</protein>
<comment type="caution">
    <text evidence="1">The sequence shown here is derived from an EMBL/GenBank/DDBJ whole genome shotgun (WGS) entry which is preliminary data.</text>
</comment>
<organism evidence="1">
    <name type="scientific">marine sediment metagenome</name>
    <dbReference type="NCBI Taxonomy" id="412755"/>
    <lineage>
        <taxon>unclassified sequences</taxon>
        <taxon>metagenomes</taxon>
        <taxon>ecological metagenomes</taxon>
    </lineage>
</organism>
<accession>X1DGV1</accession>
<name>X1DGV1_9ZZZZ</name>
<sequence>MSDCALGLGKENALKPGGKADYTAKECAAWQEPPVDNIIGKF</sequence>
<gene>
    <name evidence="1" type="ORF">S03H2_04171</name>
</gene>
<reference evidence="1" key="1">
    <citation type="journal article" date="2014" name="Front. Microbiol.">
        <title>High frequency of phylogenetically diverse reductive dehalogenase-homologous genes in deep subseafloor sedimentary metagenomes.</title>
        <authorList>
            <person name="Kawai M."/>
            <person name="Futagami T."/>
            <person name="Toyoda A."/>
            <person name="Takaki Y."/>
            <person name="Nishi S."/>
            <person name="Hori S."/>
            <person name="Arai W."/>
            <person name="Tsubouchi T."/>
            <person name="Morono Y."/>
            <person name="Uchiyama I."/>
            <person name="Ito T."/>
            <person name="Fujiyama A."/>
            <person name="Inagaki F."/>
            <person name="Takami H."/>
        </authorList>
    </citation>
    <scope>NUCLEOTIDE SEQUENCE</scope>
    <source>
        <strain evidence="1">Expedition CK06-06</strain>
    </source>
</reference>